<dbReference type="InterPro" id="IPR027417">
    <property type="entry name" value="P-loop_NTPase"/>
</dbReference>
<evidence type="ECO:0000256" key="4">
    <source>
        <dbReference type="ARBA" id="ARBA00022741"/>
    </source>
</evidence>
<keyword evidence="4" id="KW-0547">Nucleotide-binding</keyword>
<dbReference type="Gene3D" id="1.10.10.10">
    <property type="entry name" value="Winged helix-like DNA-binding domain superfamily/Winged helix DNA-binding domain"/>
    <property type="match status" value="1"/>
</dbReference>
<dbReference type="InterPro" id="IPR036388">
    <property type="entry name" value="WH-like_DNA-bd_sf"/>
</dbReference>
<protein>
    <submittedName>
        <fullName evidence="11">Uncharacterized protein</fullName>
    </submittedName>
</protein>
<evidence type="ECO:0000313" key="12">
    <source>
        <dbReference type="Proteomes" id="UP000032180"/>
    </source>
</evidence>
<evidence type="ECO:0000256" key="7">
    <source>
        <dbReference type="SAM" id="MobiDB-lite"/>
    </source>
</evidence>
<name>A0A0D9XUQ1_9ORYZ</name>
<dbReference type="Gramene" id="LPERR11G17640.1">
    <property type="protein sequence ID" value="LPERR11G17640.1"/>
    <property type="gene ID" value="LPERR11G17640"/>
</dbReference>
<evidence type="ECO:0000259" key="10">
    <source>
        <dbReference type="Pfam" id="PF23598"/>
    </source>
</evidence>
<sequence length="1401" mass="159200">MADLAVGAVTKLLGLIHNETLLLGRVKDDVWFIKEEMESINSFLSRLTRMGSSTTGMDTKEHEQIRTWMKQVRDLAHDCSNCIDLYLQRGDPMIHRARGGVLGYLWWVPWIPRKVIEHFAASELSKLKERARDVSERRSRYDVKVPEEIGGGVAGLSHAPLSALAGGEDDDDDDDDDIFQNRAVALAGKAGQRRRALEPRFLEDYCAEKLSTWLKLRQEEDQHGAKRWTMPSITIVAPDVDSSGDMAREALDLVPFQFDRQVWINLQQVKASWSLPLLPEELLCYILQECELKDKGEIVQDHLTRSSVYTSNVIYQTMDMIEEYHFYGKIEEINSKIGQLESKWSKYISDKHFAMLYQALNALQIGPDMGMYMSLLSREEIMLDAASMLKYHMESAIPKDKPQILLDIAQYKDILDKVFLASNKEASTSAAPPPPTLGEDVIREIIHIVRDLLPKPQQSEGKSSEKEQPVVDTTGMNDATATEIEEARQKIYMMYMEFKYQLLLKVIADKINTMYLKDKKTLIVLQDDGDYISNWEETRNALSLIGCTLGSAVIVTTKKSQRAKEFCYPPGEPITYSLVGLYYDIALELTREKTKRQDGSYDPKILHDVLDICSPHEFAMKVFVRDLYANPTRSGEDLKKLLDDLDLQRSLEGSSNYNFANMTMLKFSYNSLPKEYKTCLVYLAIFPPAHKINRSTLIGRWVVEGLITKGNWASAVHHGERCFDMLIDKWLVIPKETGATGKIKSCIVGDQVHEFVTRIAKKEHILDPRLSHVWARHFSVFSDLRLGASDSIKKLMQKIHKYSPQLQLLMVLDLEGCKFPIEKIYLSNICSNILRLKYLSLRGTEVANLPREVNNLSELEILDIRQTNVCADTTHILLPKLKRLLASPSHPSPMCTSTAHIPSNIKKMINMEVLSNVMASWGGNELQDIRKLWQLKKLGVVIEDKEVHLEKLLRVVSDLKDSIKSLSITLHTVKREGTSSSTKELLLADKVCRRLEQESKRLESLTINGATNRVKLLSLLTKGGDRLAKVTLNNILLNDDNLKDLADLPKLCCVRLRNEAYIDSSRKLIFKEHDFQHLKYFLVDGLQTTDIIEFENGKTPELRKIALSFTSIKCLCGAGGLPKLKELELKGNKFLVSLLKDEAALDDKQCNEGVLAFRKDEFQHLEHLLVDAELDTNIFFEDGAATVLRKIILFLKNIRSVHGISSLPRLAELELTGDNRSILLSLLDEKIDRIAKVTLRDTLLKQDDLQVLAKKPILRCLELLGNSYVESELIFNKDEFPKLTLLIVNSPTINSIIFADGAAPKMEKITWTFSRMESLTGIKNLPKLNRLEFIGHHVPYQVREDIKAHRMCIVYTHRVTVQHENQAMDQGAEDDLDDDIASFPFSSCIPSKNWCIGSNSP</sequence>
<dbReference type="InterPro" id="IPR041118">
    <property type="entry name" value="Rx_N"/>
</dbReference>
<reference evidence="11 12" key="1">
    <citation type="submission" date="2012-08" db="EMBL/GenBank/DDBJ databases">
        <title>Oryza genome evolution.</title>
        <authorList>
            <person name="Wing R.A."/>
        </authorList>
    </citation>
    <scope>NUCLEOTIDE SEQUENCE</scope>
</reference>
<dbReference type="PANTHER" id="PTHR23155">
    <property type="entry name" value="DISEASE RESISTANCE PROTEIN RP"/>
    <property type="match status" value="1"/>
</dbReference>
<dbReference type="InterPro" id="IPR032675">
    <property type="entry name" value="LRR_dom_sf"/>
</dbReference>
<feature type="domain" description="Disease resistance N-terminal" evidence="8">
    <location>
        <begin position="8"/>
        <end position="88"/>
    </location>
</feature>
<keyword evidence="6" id="KW-0175">Coiled coil</keyword>
<dbReference type="Pfam" id="PF23559">
    <property type="entry name" value="WHD_DRP"/>
    <property type="match status" value="1"/>
</dbReference>
<evidence type="ECO:0000313" key="11">
    <source>
        <dbReference type="EnsemblPlants" id="LPERR11G17640.1"/>
    </source>
</evidence>
<dbReference type="eggNOG" id="KOG4658">
    <property type="taxonomic scope" value="Eukaryota"/>
</dbReference>
<evidence type="ECO:0000256" key="5">
    <source>
        <dbReference type="ARBA" id="ARBA00022821"/>
    </source>
</evidence>
<evidence type="ECO:0000256" key="3">
    <source>
        <dbReference type="ARBA" id="ARBA00022737"/>
    </source>
</evidence>
<evidence type="ECO:0000256" key="1">
    <source>
        <dbReference type="ARBA" id="ARBA00008894"/>
    </source>
</evidence>
<dbReference type="InterPro" id="IPR058922">
    <property type="entry name" value="WHD_DRP"/>
</dbReference>
<dbReference type="Gene3D" id="3.80.10.10">
    <property type="entry name" value="Ribonuclease Inhibitor"/>
    <property type="match status" value="2"/>
</dbReference>
<dbReference type="InterPro" id="IPR055414">
    <property type="entry name" value="LRR_R13L4/SHOC2-like"/>
</dbReference>
<dbReference type="Proteomes" id="UP000032180">
    <property type="component" value="Chromosome 11"/>
</dbReference>
<feature type="domain" description="Disease resistance R13L4/SHOC-2-like LRR" evidence="10">
    <location>
        <begin position="804"/>
        <end position="1127"/>
    </location>
</feature>
<dbReference type="Pfam" id="PF18052">
    <property type="entry name" value="Rx_N"/>
    <property type="match status" value="1"/>
</dbReference>
<dbReference type="EnsemblPlants" id="LPERR11G17640.1">
    <property type="protein sequence ID" value="LPERR11G17640.1"/>
    <property type="gene ID" value="LPERR11G17640"/>
</dbReference>
<evidence type="ECO:0000259" key="8">
    <source>
        <dbReference type="Pfam" id="PF18052"/>
    </source>
</evidence>
<dbReference type="Pfam" id="PF23598">
    <property type="entry name" value="LRR_14"/>
    <property type="match status" value="1"/>
</dbReference>
<feature type="domain" description="Disease resistance protein winged helix" evidence="9">
    <location>
        <begin position="685"/>
        <end position="756"/>
    </location>
</feature>
<evidence type="ECO:0000256" key="6">
    <source>
        <dbReference type="ARBA" id="ARBA00023054"/>
    </source>
</evidence>
<reference evidence="12" key="2">
    <citation type="submission" date="2013-12" db="EMBL/GenBank/DDBJ databases">
        <authorList>
            <person name="Yu Y."/>
            <person name="Lee S."/>
            <person name="de Baynast K."/>
            <person name="Wissotski M."/>
            <person name="Liu L."/>
            <person name="Talag J."/>
            <person name="Goicoechea J."/>
            <person name="Angelova A."/>
            <person name="Jetty R."/>
            <person name="Kudrna D."/>
            <person name="Golser W."/>
            <person name="Rivera L."/>
            <person name="Zhang J."/>
            <person name="Wing R."/>
        </authorList>
    </citation>
    <scope>NUCLEOTIDE SEQUENCE</scope>
</reference>
<dbReference type="SUPFAM" id="SSF52047">
    <property type="entry name" value="RNI-like"/>
    <property type="match status" value="1"/>
</dbReference>
<dbReference type="CDD" id="cd14798">
    <property type="entry name" value="RX-CC_like"/>
    <property type="match status" value="1"/>
</dbReference>
<keyword evidence="3" id="KW-0677">Repeat</keyword>
<dbReference type="GO" id="GO:0098542">
    <property type="term" value="P:defense response to other organism"/>
    <property type="evidence" value="ECO:0007669"/>
    <property type="project" value="TreeGrafter"/>
</dbReference>
<dbReference type="STRING" id="77586.A0A0D9XUQ1"/>
<dbReference type="SUPFAM" id="SSF52058">
    <property type="entry name" value="L domain-like"/>
    <property type="match status" value="1"/>
</dbReference>
<comment type="similarity">
    <text evidence="1">Belongs to the disease resistance NB-LRR family.</text>
</comment>
<reference evidence="11" key="3">
    <citation type="submission" date="2015-04" db="UniProtKB">
        <authorList>
            <consortium name="EnsemblPlants"/>
        </authorList>
    </citation>
    <scope>IDENTIFICATION</scope>
</reference>
<feature type="region of interest" description="Disordered" evidence="7">
    <location>
        <begin position="456"/>
        <end position="479"/>
    </location>
</feature>
<keyword evidence="2" id="KW-0433">Leucine-rich repeat</keyword>
<dbReference type="SUPFAM" id="SSF52540">
    <property type="entry name" value="P-loop containing nucleoside triphosphate hydrolases"/>
    <property type="match status" value="1"/>
</dbReference>
<evidence type="ECO:0000256" key="2">
    <source>
        <dbReference type="ARBA" id="ARBA00022614"/>
    </source>
</evidence>
<proteinExistence type="inferred from homology"/>
<dbReference type="InterPro" id="IPR044974">
    <property type="entry name" value="Disease_R_plants"/>
</dbReference>
<dbReference type="PANTHER" id="PTHR23155:SF1062">
    <property type="entry name" value="OS11G0579400 PROTEIN"/>
    <property type="match status" value="1"/>
</dbReference>
<dbReference type="Gene3D" id="1.20.5.4130">
    <property type="match status" value="1"/>
</dbReference>
<organism evidence="11 12">
    <name type="scientific">Leersia perrieri</name>
    <dbReference type="NCBI Taxonomy" id="77586"/>
    <lineage>
        <taxon>Eukaryota</taxon>
        <taxon>Viridiplantae</taxon>
        <taxon>Streptophyta</taxon>
        <taxon>Embryophyta</taxon>
        <taxon>Tracheophyta</taxon>
        <taxon>Spermatophyta</taxon>
        <taxon>Magnoliopsida</taxon>
        <taxon>Liliopsida</taxon>
        <taxon>Poales</taxon>
        <taxon>Poaceae</taxon>
        <taxon>BOP clade</taxon>
        <taxon>Oryzoideae</taxon>
        <taxon>Oryzeae</taxon>
        <taxon>Oryzinae</taxon>
        <taxon>Leersia</taxon>
    </lineage>
</organism>
<accession>A0A0D9XUQ1</accession>
<dbReference type="InterPro" id="IPR038005">
    <property type="entry name" value="RX-like_CC"/>
</dbReference>
<keyword evidence="5" id="KW-0611">Plant defense</keyword>
<keyword evidence="12" id="KW-1185">Reference proteome</keyword>
<evidence type="ECO:0000259" key="9">
    <source>
        <dbReference type="Pfam" id="PF23559"/>
    </source>
</evidence>
<dbReference type="GO" id="GO:0000166">
    <property type="term" value="F:nucleotide binding"/>
    <property type="evidence" value="ECO:0007669"/>
    <property type="project" value="UniProtKB-KW"/>
</dbReference>
<dbReference type="HOGENOM" id="CLU_000837_7_3_1"/>